<dbReference type="InterPro" id="IPR020863">
    <property type="entry name" value="MACPF_CS"/>
</dbReference>
<reference evidence="10" key="1">
    <citation type="submission" date="2016-11" db="EMBL/GenBank/DDBJ databases">
        <authorList>
            <person name="Varghese N."/>
            <person name="Submissions S."/>
        </authorList>
    </citation>
    <scope>NUCLEOTIDE SEQUENCE [LARGE SCALE GENOMIC DNA]</scope>
    <source>
        <strain evidence="10">DSM 22363</strain>
    </source>
</reference>
<keyword evidence="3" id="KW-0964">Secreted</keyword>
<protein>
    <submittedName>
        <fullName evidence="9">MAC/Perforin domain-containing protein</fullName>
    </submittedName>
</protein>
<keyword evidence="7" id="KW-0732">Signal</keyword>
<name>A0A1N6DBP2_9SPHN</name>
<evidence type="ECO:0000256" key="4">
    <source>
        <dbReference type="ARBA" id="ARBA00023136"/>
    </source>
</evidence>
<feature type="compositionally biased region" description="Polar residues" evidence="6">
    <location>
        <begin position="840"/>
        <end position="853"/>
    </location>
</feature>
<dbReference type="AlphaFoldDB" id="A0A1N6DBP2"/>
<evidence type="ECO:0000256" key="1">
    <source>
        <dbReference type="ARBA" id="ARBA00004370"/>
    </source>
</evidence>
<evidence type="ECO:0000256" key="5">
    <source>
        <dbReference type="ARBA" id="ARBA00023157"/>
    </source>
</evidence>
<dbReference type="Proteomes" id="UP000185192">
    <property type="component" value="Unassembled WGS sequence"/>
</dbReference>
<dbReference type="STRING" id="1123272.SAMN02745824_1795"/>
<dbReference type="GO" id="GO:0005576">
    <property type="term" value="C:extracellular region"/>
    <property type="evidence" value="ECO:0007669"/>
    <property type="project" value="UniProtKB-SubCell"/>
</dbReference>
<comment type="subcellular location">
    <subcellularLocation>
        <location evidence="1">Membrane</location>
    </subcellularLocation>
    <subcellularLocation>
        <location evidence="2">Secreted</location>
    </subcellularLocation>
</comment>
<feature type="chain" id="PRO_5009935444" evidence="7">
    <location>
        <begin position="24"/>
        <end position="888"/>
    </location>
</feature>
<gene>
    <name evidence="9" type="ORF">SAMN02745824_1795</name>
</gene>
<keyword evidence="5" id="KW-1015">Disulfide bond</keyword>
<dbReference type="Pfam" id="PF01823">
    <property type="entry name" value="MACPF"/>
    <property type="match status" value="1"/>
</dbReference>
<dbReference type="InterPro" id="IPR020864">
    <property type="entry name" value="MACPF"/>
</dbReference>
<evidence type="ECO:0000256" key="6">
    <source>
        <dbReference type="SAM" id="MobiDB-lite"/>
    </source>
</evidence>
<dbReference type="GO" id="GO:0016020">
    <property type="term" value="C:membrane"/>
    <property type="evidence" value="ECO:0007669"/>
    <property type="project" value="UniProtKB-SubCell"/>
</dbReference>
<evidence type="ECO:0000256" key="3">
    <source>
        <dbReference type="ARBA" id="ARBA00022525"/>
    </source>
</evidence>
<organism evidence="9 10">
    <name type="scientific">Parasphingorhabdus marina DSM 22363</name>
    <dbReference type="NCBI Taxonomy" id="1123272"/>
    <lineage>
        <taxon>Bacteria</taxon>
        <taxon>Pseudomonadati</taxon>
        <taxon>Pseudomonadota</taxon>
        <taxon>Alphaproteobacteria</taxon>
        <taxon>Sphingomonadales</taxon>
        <taxon>Sphingomonadaceae</taxon>
        <taxon>Parasphingorhabdus</taxon>
    </lineage>
</organism>
<evidence type="ECO:0000256" key="2">
    <source>
        <dbReference type="ARBA" id="ARBA00004613"/>
    </source>
</evidence>
<accession>A0A1N6DBP2</accession>
<dbReference type="RefSeq" id="WP_074204667.1">
    <property type="nucleotide sequence ID" value="NZ_FSQW01000001.1"/>
</dbReference>
<feature type="region of interest" description="Disordered" evidence="6">
    <location>
        <begin position="840"/>
        <end position="860"/>
    </location>
</feature>
<proteinExistence type="predicted"/>
<evidence type="ECO:0000256" key="7">
    <source>
        <dbReference type="SAM" id="SignalP"/>
    </source>
</evidence>
<evidence type="ECO:0000313" key="10">
    <source>
        <dbReference type="Proteomes" id="UP000185192"/>
    </source>
</evidence>
<dbReference type="EMBL" id="FSQW01000001">
    <property type="protein sequence ID" value="SIN68238.1"/>
    <property type="molecule type" value="Genomic_DNA"/>
</dbReference>
<sequence length="888" mass="97471">MKRTGLLALAATTLVAGPMLAPAQPVHAQIPAFLPSKDSVPAGDPMDIDGDWRVDTIGKVIRIDRGRAYAVDGWIHALVLSVRPNMVTIRNIQRVSDGVYVGDDLPLMGRVTMRVVSPDRIEASVPGLFGATRYNLIRVTGAGNPKVDGPPMFVGTPRTDSPSQAGNIGQGDLPQPAFASLSQAFGEPRPVTETFQGCAIPKSARRNLLAKAPDEEPQEPRDRMTNRQFAPVADDSNDKTTPDAGDLCWTRLDGVWVENRDAVFDTARNDGRQWDVQNSPLAGLLHGNYTTPETLFIAPGDSENELWVMSGTNELRFTRFLSEDHKTIADLIGQTGVSKIYRAEGRSVFGGELTIDYTAGDQLRIRFGRRHFLRPPTAKDNDLSMDDVFVIQYQTDNFAANLKGYNVLTQDPFLLMNNDMGEIFARRDRDEYRIQEKYAVPFGFSLKNELLQGNVFRSTIVSSEREMQEATSSSFGVNATISASGAVNSFLAFVPGTGQIADTGYSVGYSSTRSAMQTMRQNQSVAQVVGYSRAKSYAILVDHAQTRLSADFLTAVGDAQIEGGYRELIDRFGTHYAYAVTYGASAKMTRDITNEAFSETLSETEGDRLEGEARLLGSSIGGFTEGMRTGVNGSGRSIGNEGGRFVAVGGNGSWDSSGYSRGDRVAPILLDLRPLDELLNPINFPDQPDVYTRVRAELGQAINRYLASQARPLSNDRLISRVTYTAPPPEPEPEPGPQIEEWHVYVPQINCRKVGVGTTNEVVGTIRITSAGGTPNGFAQSKELRTDCERGGNGAKKNYSYRASDNEPGLMILRGTRDQIRRYQLKFNFSWKYRGVTNGKNRTSSRTLASTPMQGGGLEIDKSHTTTWTVSPKRRPEVKLKLRVKRIK</sequence>
<evidence type="ECO:0000259" key="8">
    <source>
        <dbReference type="Pfam" id="PF01823"/>
    </source>
</evidence>
<feature type="domain" description="MACPF" evidence="8">
    <location>
        <begin position="537"/>
        <end position="705"/>
    </location>
</feature>
<keyword evidence="10" id="KW-1185">Reference proteome</keyword>
<keyword evidence="4" id="KW-0472">Membrane</keyword>
<feature type="signal peptide" evidence="7">
    <location>
        <begin position="1"/>
        <end position="23"/>
    </location>
</feature>
<evidence type="ECO:0000313" key="9">
    <source>
        <dbReference type="EMBL" id="SIN68238.1"/>
    </source>
</evidence>
<dbReference type="PROSITE" id="PS00279">
    <property type="entry name" value="MACPF_1"/>
    <property type="match status" value="1"/>
</dbReference>